<dbReference type="VEuPathDB" id="VectorBase:AGAMI1_012963"/>
<dbReference type="PANTHER" id="PTHR47331:SF2">
    <property type="match status" value="1"/>
</dbReference>
<reference evidence="2" key="1">
    <citation type="submission" date="2015-03" db="EMBL/GenBank/DDBJ databases">
        <title>Long non-coding RNA discovery across the genus Anopheles reveals conserved secondary structures within and beyond the Gambiae complex.</title>
        <authorList>
            <person name="Jenkins A."/>
            <person name="Waterhouse R."/>
            <person name="Muskavitch M."/>
        </authorList>
    </citation>
    <scope>NUCLEOTIDE SEQUENCE</scope>
    <source>
        <tissue evidence="2">Whole body</tissue>
    </source>
</reference>
<sequence>MTALDDGRKLKDELLLTILADAEKLINSRPLVYMPHTPDDPEALTPNHFLLGRSSGLKETMMTGPNLAETLRSSYKRSRYLAIELWDRWIKEYFPSLNLRSKWQDDNSPLREGNLVFIAEGQRRDWIRGIVVEVHAGSDGRIREAMVRTATGKTIRRPAIKLAILPTEVDRDSD</sequence>
<dbReference type="EMBL" id="HACL01000230">
    <property type="protein sequence ID" value="CFW94524.1"/>
    <property type="molecule type" value="Transcribed_RNA"/>
</dbReference>
<evidence type="ECO:0000259" key="1">
    <source>
        <dbReference type="Pfam" id="PF18701"/>
    </source>
</evidence>
<organism evidence="2">
    <name type="scientific">Anopheles gambiae</name>
    <name type="common">African malaria mosquito</name>
    <dbReference type="NCBI Taxonomy" id="7165"/>
    <lineage>
        <taxon>Eukaryota</taxon>
        <taxon>Metazoa</taxon>
        <taxon>Ecdysozoa</taxon>
        <taxon>Arthropoda</taxon>
        <taxon>Hexapoda</taxon>
        <taxon>Insecta</taxon>
        <taxon>Pterygota</taxon>
        <taxon>Neoptera</taxon>
        <taxon>Endopterygota</taxon>
        <taxon>Diptera</taxon>
        <taxon>Nematocera</taxon>
        <taxon>Culicoidea</taxon>
        <taxon>Culicidae</taxon>
        <taxon>Anophelinae</taxon>
        <taxon>Anopheles</taxon>
    </lineage>
</organism>
<dbReference type="InterPro" id="IPR040676">
    <property type="entry name" value="DUF5641"/>
</dbReference>
<protein>
    <recommendedName>
        <fullName evidence="1">DUF5641 domain-containing protein</fullName>
    </recommendedName>
</protein>
<dbReference type="AlphaFoldDB" id="A0A0E4G8H8"/>
<dbReference type="Pfam" id="PF18701">
    <property type="entry name" value="DUF5641"/>
    <property type="match status" value="1"/>
</dbReference>
<name>A0A0E4G8H8_ANOGA</name>
<dbReference type="VEuPathDB" id="VectorBase:AGAP029438"/>
<accession>A0A0E4G8H8</accession>
<dbReference type="PANTHER" id="PTHR47331">
    <property type="entry name" value="PHD-TYPE DOMAIN-CONTAINING PROTEIN"/>
    <property type="match status" value="1"/>
</dbReference>
<evidence type="ECO:0000313" key="2">
    <source>
        <dbReference type="EMBL" id="CFW94524.1"/>
    </source>
</evidence>
<feature type="domain" description="DUF5641" evidence="1">
    <location>
        <begin position="74"/>
        <end position="165"/>
    </location>
</feature>
<proteinExistence type="predicted"/>